<feature type="domain" description="UBC core" evidence="4">
    <location>
        <begin position="899"/>
        <end position="1062"/>
    </location>
</feature>
<dbReference type="EMBL" id="ML119682">
    <property type="protein sequence ID" value="RPA81119.1"/>
    <property type="molecule type" value="Genomic_DNA"/>
</dbReference>
<sequence>MSTSDGDNAKNDTTMSGVKDATDGPVTLYVDDTVALRDKPEIVGMITRTWHSSDEPYDPEEIRFVRRGQNVSKAVFREFEQTAQMPRGYVVAVFVDTATPPLFLPESDLILLNRDFLFGDYVKRSATDYEAGTVIGISTSLDVRHCFTSDVGEETLESVDDDCSPVSRRDLVKGIPEDDVRMDMEWEEGDCLIYDNGWVGIVDQVITDPLIRLSNDSVVIPEDPGAIEVPMLKVDNFSEDNSDRVWKGHGVDAQQKSVENAAWRWRNVLLNFSGNTQSRSAAMSPPALPWVSVPAPSNVGVGQYVMTSKANLRQGTWIYGSYNPEVAPVGIVVETQLVEMAVHWICPNLYDFGRQTEMPPMTLGGEELNLCKKFKKSNNGISRPLGGGMPQVGDRIRFKDLEAAQAKFNTEERLKSGKGYLKKIPRTVCMGYDVNVFQVERTESHVEVQWQDGSVTTEKTTQLVPLWNMDEHESFPGEIVFSKIQEDAPPQPPPAAEQHQQRRPQQPIMSTLPALAQPLPTGSSEGDEKLLRPKTVGIIQSVNGKSRTAKVRWFENPQLEILGSILLPGGSLGKLKEGPGAVEEMSLYEIVRHQSLGFCRGDLVLIARNQTAVGPDTPSTPQPQVPVIDNSPPNAREIEQVEALRHFIRRLRDADANHPMFSPDAPGATREQRLLAELVSSVGNAEPTDQQILGTIRQIFTTNRAPRTPNEPPSPVDWFGEVVDVNIDGTLTVRLGFLEDTTDITVTAERLTVVYNEDLDAGDDGFDDGMDMMDGLDSDDYDSEDETDSEIEPIEVSAIYEGGQRIDDDDGDEAWSTEDEMDLDIDEDDEPVETSDKQPVEIVSQDPTTQQTQQNQSKQLATGVDFGASDALPRFEVLEGDAPNDHAYKATPPVAFEGDMLRRINKEHKILRTSLPDGIFVRTWENRLDLLRVLIIGPMNTPYELAPFVFDFHLTSGYPHKAPNAFFHSWTKGIGRCNPNLYENGKICLSLLGTWHSEQKGESWSTSSTILQLLVSLMGLVLVKDPFYNEAGYDSYVGARDVAVSAGLYIERAYMLSRGFVRHVLENPVAGFEKEIQSIYIPGVENGLGLLKQVVSGVEKVIKESTEAANEGRNALEISPEGGVVRVTAGALMLLKKDLVVLEKFLEPSSGSSSSA</sequence>
<dbReference type="PANTHER" id="PTHR46116">
    <property type="entry name" value="(E3-INDEPENDENT) E2 UBIQUITIN-CONJUGATING ENZYME"/>
    <property type="match status" value="1"/>
</dbReference>
<evidence type="ECO:0000256" key="3">
    <source>
        <dbReference type="SAM" id="MobiDB-lite"/>
    </source>
</evidence>
<dbReference type="OrthoDB" id="47801at2759"/>
<dbReference type="CDD" id="cd23837">
    <property type="entry name" value="UBCc_UBE2O"/>
    <property type="match status" value="1"/>
</dbReference>
<dbReference type="InterPro" id="IPR000608">
    <property type="entry name" value="UBC"/>
</dbReference>
<dbReference type="SMART" id="SM00212">
    <property type="entry name" value="UBCc"/>
    <property type="match status" value="1"/>
</dbReference>
<dbReference type="AlphaFoldDB" id="A0A3N4I4Z4"/>
<feature type="region of interest" description="Disordered" evidence="3">
    <location>
        <begin position="822"/>
        <end position="860"/>
    </location>
</feature>
<protein>
    <recommendedName>
        <fullName evidence="4">UBC core domain-containing protein</fullName>
    </recommendedName>
</protein>
<feature type="compositionally biased region" description="Low complexity" evidence="3">
    <location>
        <begin position="845"/>
        <end position="860"/>
    </location>
</feature>
<dbReference type="Proteomes" id="UP000275078">
    <property type="component" value="Unassembled WGS sequence"/>
</dbReference>
<keyword evidence="1" id="KW-0808">Transferase</keyword>
<reference evidence="5 6" key="1">
    <citation type="journal article" date="2018" name="Nat. Ecol. Evol.">
        <title>Pezizomycetes genomes reveal the molecular basis of ectomycorrhizal truffle lifestyle.</title>
        <authorList>
            <person name="Murat C."/>
            <person name="Payen T."/>
            <person name="Noel B."/>
            <person name="Kuo A."/>
            <person name="Morin E."/>
            <person name="Chen J."/>
            <person name="Kohler A."/>
            <person name="Krizsan K."/>
            <person name="Balestrini R."/>
            <person name="Da Silva C."/>
            <person name="Montanini B."/>
            <person name="Hainaut M."/>
            <person name="Levati E."/>
            <person name="Barry K.W."/>
            <person name="Belfiori B."/>
            <person name="Cichocki N."/>
            <person name="Clum A."/>
            <person name="Dockter R.B."/>
            <person name="Fauchery L."/>
            <person name="Guy J."/>
            <person name="Iotti M."/>
            <person name="Le Tacon F."/>
            <person name="Lindquist E.A."/>
            <person name="Lipzen A."/>
            <person name="Malagnac F."/>
            <person name="Mello A."/>
            <person name="Molinier V."/>
            <person name="Miyauchi S."/>
            <person name="Poulain J."/>
            <person name="Riccioni C."/>
            <person name="Rubini A."/>
            <person name="Sitrit Y."/>
            <person name="Splivallo R."/>
            <person name="Traeger S."/>
            <person name="Wang M."/>
            <person name="Zifcakova L."/>
            <person name="Wipf D."/>
            <person name="Zambonelli A."/>
            <person name="Paolocci F."/>
            <person name="Nowrousian M."/>
            <person name="Ottonello S."/>
            <person name="Baldrian P."/>
            <person name="Spatafora J.W."/>
            <person name="Henrissat B."/>
            <person name="Nagy L.G."/>
            <person name="Aury J.M."/>
            <person name="Wincker P."/>
            <person name="Grigoriev I.V."/>
            <person name="Bonfante P."/>
            <person name="Martin F.M."/>
        </authorList>
    </citation>
    <scope>NUCLEOTIDE SEQUENCE [LARGE SCALE GENOMIC DNA]</scope>
    <source>
        <strain evidence="5 6">RN42</strain>
    </source>
</reference>
<accession>A0A3N4I4Z4</accession>
<keyword evidence="2" id="KW-0833">Ubl conjugation pathway</keyword>
<dbReference type="PANTHER" id="PTHR46116:SF15">
    <property type="entry name" value="(E3-INDEPENDENT) E2 UBIQUITIN-CONJUGATING ENZYME"/>
    <property type="match status" value="1"/>
</dbReference>
<evidence type="ECO:0000256" key="1">
    <source>
        <dbReference type="ARBA" id="ARBA00022679"/>
    </source>
</evidence>
<evidence type="ECO:0000259" key="4">
    <source>
        <dbReference type="PROSITE" id="PS50127"/>
    </source>
</evidence>
<gene>
    <name evidence="5" type="ORF">BJ508DRAFT_414973</name>
</gene>
<feature type="region of interest" description="Disordered" evidence="3">
    <location>
        <begin position="1"/>
        <end position="22"/>
    </location>
</feature>
<evidence type="ECO:0000256" key="2">
    <source>
        <dbReference type="ARBA" id="ARBA00022786"/>
    </source>
</evidence>
<organism evidence="5 6">
    <name type="scientific">Ascobolus immersus RN42</name>
    <dbReference type="NCBI Taxonomy" id="1160509"/>
    <lineage>
        <taxon>Eukaryota</taxon>
        <taxon>Fungi</taxon>
        <taxon>Dikarya</taxon>
        <taxon>Ascomycota</taxon>
        <taxon>Pezizomycotina</taxon>
        <taxon>Pezizomycetes</taxon>
        <taxon>Pezizales</taxon>
        <taxon>Ascobolaceae</taxon>
        <taxon>Ascobolus</taxon>
    </lineage>
</organism>
<dbReference type="SUPFAM" id="SSF54495">
    <property type="entry name" value="UBC-like"/>
    <property type="match status" value="1"/>
</dbReference>
<proteinExistence type="predicted"/>
<evidence type="ECO:0000313" key="6">
    <source>
        <dbReference type="Proteomes" id="UP000275078"/>
    </source>
</evidence>
<dbReference type="PROSITE" id="PS50127">
    <property type="entry name" value="UBC_2"/>
    <property type="match status" value="1"/>
</dbReference>
<dbReference type="GO" id="GO:0061631">
    <property type="term" value="F:ubiquitin conjugating enzyme activity"/>
    <property type="evidence" value="ECO:0007669"/>
    <property type="project" value="TreeGrafter"/>
</dbReference>
<dbReference type="Gene3D" id="3.10.110.10">
    <property type="entry name" value="Ubiquitin Conjugating Enzyme"/>
    <property type="match status" value="1"/>
</dbReference>
<feature type="compositionally biased region" description="Acidic residues" evidence="3">
    <location>
        <begin position="822"/>
        <end position="833"/>
    </location>
</feature>
<dbReference type="InterPro" id="IPR016135">
    <property type="entry name" value="UBQ-conjugating_enzyme/RWD"/>
</dbReference>
<feature type="region of interest" description="Disordered" evidence="3">
    <location>
        <begin position="485"/>
        <end position="505"/>
    </location>
</feature>
<dbReference type="STRING" id="1160509.A0A3N4I4Z4"/>
<feature type="compositionally biased region" description="Polar residues" evidence="3">
    <location>
        <begin position="1"/>
        <end position="16"/>
    </location>
</feature>
<feature type="region of interest" description="Disordered" evidence="3">
    <location>
        <begin position="763"/>
        <end position="790"/>
    </location>
</feature>
<dbReference type="Pfam" id="PF00179">
    <property type="entry name" value="UQ_con"/>
    <property type="match status" value="1"/>
</dbReference>
<keyword evidence="6" id="KW-1185">Reference proteome</keyword>
<evidence type="ECO:0000313" key="5">
    <source>
        <dbReference type="EMBL" id="RPA81119.1"/>
    </source>
</evidence>
<name>A0A3N4I4Z4_ASCIM</name>